<accession>A0A482T496</accession>
<dbReference type="Proteomes" id="UP000293535">
    <property type="component" value="Unassembled WGS sequence"/>
</dbReference>
<feature type="compositionally biased region" description="Low complexity" evidence="3">
    <location>
        <begin position="1455"/>
        <end position="1474"/>
    </location>
</feature>
<dbReference type="PROSITE" id="PS50901">
    <property type="entry name" value="FTSK"/>
    <property type="match status" value="1"/>
</dbReference>
<dbReference type="Pfam" id="PF01580">
    <property type="entry name" value="FtsK_SpoIIIE"/>
    <property type="match status" value="1"/>
</dbReference>
<keyword evidence="1" id="KW-0547">Nucleotide-binding</keyword>
<comment type="caution">
    <text evidence="5">The sequence shown here is derived from an EMBL/GenBank/DDBJ whole genome shotgun (WGS) entry which is preliminary data.</text>
</comment>
<dbReference type="InterPro" id="IPR050206">
    <property type="entry name" value="FtsK/SpoIIIE/SftA"/>
</dbReference>
<evidence type="ECO:0000256" key="1">
    <source>
        <dbReference type="ARBA" id="ARBA00022741"/>
    </source>
</evidence>
<feature type="compositionally biased region" description="Acidic residues" evidence="3">
    <location>
        <begin position="1389"/>
        <end position="1412"/>
    </location>
</feature>
<dbReference type="InterPro" id="IPR002543">
    <property type="entry name" value="FtsK_dom"/>
</dbReference>
<feature type="compositionally biased region" description="Polar residues" evidence="3">
    <location>
        <begin position="1441"/>
        <end position="1452"/>
    </location>
</feature>
<evidence type="ECO:0000313" key="6">
    <source>
        <dbReference type="Proteomes" id="UP000293535"/>
    </source>
</evidence>
<dbReference type="InterPro" id="IPR027417">
    <property type="entry name" value="P-loop_NTPase"/>
</dbReference>
<keyword evidence="2" id="KW-0067">ATP-binding</keyword>
<organism evidence="5 6">
    <name type="scientific">Haloarcula hispanica</name>
    <dbReference type="NCBI Taxonomy" id="51589"/>
    <lineage>
        <taxon>Archaea</taxon>
        <taxon>Methanobacteriati</taxon>
        <taxon>Methanobacteriota</taxon>
        <taxon>Stenosarchaea group</taxon>
        <taxon>Halobacteria</taxon>
        <taxon>Halobacteriales</taxon>
        <taxon>Haloarculaceae</taxon>
        <taxon>Haloarcula</taxon>
    </lineage>
</organism>
<protein>
    <recommendedName>
        <fullName evidence="4">FtsK domain-containing protein</fullName>
    </recommendedName>
</protein>
<gene>
    <name evidence="5" type="ORF">ELS20_06675</name>
</gene>
<sequence length="1891" mass="207766">MSGLFEQELANHTKQYLEANPPRGGQILLAEVHSGELADAYAAGLVDTLTGDREGTVADPDSGDLDALPTYETADGVPVDIIRVVPEIDDRSTAAPHRVTQGFATRMRNEISASVETGTPRSMIMVLESDTSLDTLEASEELFGDDAPINLESFRDSVLDPSTCDSPQGRALLRGLLTSLREEAGYTEDVEVLGTLCEIRAKVDQKDAPALQDLIGELPQFIREDQALGEDWFDQQQDEETLQEMIEESLEDNRDHAKQLQRAHRAGTDTESRLSSEYKQSFADQVLDSHDWSEIGHSEARKGTKKGGVIRFDSLSVDATDHRLYEPIDTDWIERSIIARTDDGEVRLSAKFVNDIKDTPREFRGPDGDEVGRVSKRNEIVTATIEDLPDDRPWFGELLFWVGKKTTRGKPTHVFKLAVVPDWFFTATQSVSLDVDMESEAFISNGDDKISLQALEDLRFKSEPKEVDLREDNTITYDSPLTIDPNPPDVVERVTCQIAPLEGVPIQIDFLTEVSTADPEEVTFPLMLAAIVEPDRWAAKDLTLPDTMDIDTDRGEIYTAADNGIRLEDEALELIQIEEQIIDDRTLLPRLIEGDEVTFGDPTGDDSKIPDALQQAYDDLFAHLEDRGRTPSTDSWDDPTKTRVEAVVNAYVEAIDAIDSQKVFGPYEPLRDICTIKSETTEKVWLTPFHPLLLAYGLRIATWRDSELLPGGTNAGFRRDQFISKFNANGLHPYRTIDRSKESLLRGMPYADNPLWTVYSPIESPGSITPRYMERVVRDKLYTFVQAFPTLFELHPGRNIELNLINMGDLRPVVKGLYEFYRKIEKTDVHPPRILLRIYGDDSEGEALERFFTESAESRLRQNLEKKNDELVDRLRSHVTYVRAGEYSAGNQHEAHLTFFRGLLDENPGVIDIGELPSGMFNGALFPRESIDVESTGEETVYTVGFSCDDSETGLIYDVAKRTNALEAGKWNNSYHPHQTVKKNIESKQGTDLTGLWDDSLWVVHVQPNVGIDFYVRSDAELQSADGRVMIHYSDQYDSSSPDYDVITSTNKRTPYLTALTRALDDANLGNLLDPETVLSLLVAIDGELALDLQQAEETEVVETIGFVGGLALSQRLLDRSAPDHIWVPLSLNELSRHDRSYKGSDEGLLQYDGAGKASDDLCFVGIPRDPERTTLKLWLVETKGGGSHISTGREQIQGALDNLTDIFQPDDQHADDAILHGEFGKVVLDVARRMASYNVIESETLETIETRRRSFLEGDFSVHFLKDSRGHIGEVIRVREDAPYSKIKSKDGVRSIETPIKTLRLLDETDIEDVLPDLDLEELSFELDDIESTDADRTDPPVTGTATATGTAETAGSAEATADTEPEARTGDELTLGDDAELTTNDVEAVEDPETDLAENGDTSVADDDADTAGPSATQSDAETGTDSVEVADADESTAVDASSDGTTRRTANGGETASDGDAADASGTETATVSDPPDDEVDQGASDAAEAAESAGDAMSPESGADGISERLVSVTRNLAESPEPTTDINKGELASNIHDGFESLGVNVHPPNPSSISIGPRKIGVDVLPKEGQKIEGVLSSLDSLSVHIQAHGSIVGKPNPSKGAVRLEIPHDNPQDIYLREGFEALGQELVEPLTIPLGVDTERQHHALTLPDERHALIAGATGSGKSNFLSAVICSLVATHTPDEVSLSLLDPKGVDFGRFASVPHVQTYEDTPNACAQRLLQLVNERLPERKEVLRSAGVPSVAELNENAELLDEDPLPYHVVVVDEYADLKMSVEDEDAFEDAVTRLAQVGRALGFIILLATQRPSADIVSGKIKANFPCRISFRLPSNTDSRVILDQPGAEDLEGAGDMITKTQAGDEYHLQGYRLTLPDASAIIDWAVDHDS</sequence>
<dbReference type="GO" id="GO:0003677">
    <property type="term" value="F:DNA binding"/>
    <property type="evidence" value="ECO:0007669"/>
    <property type="project" value="InterPro"/>
</dbReference>
<proteinExistence type="predicted"/>
<feature type="compositionally biased region" description="Basic and acidic residues" evidence="3">
    <location>
        <begin position="266"/>
        <end position="275"/>
    </location>
</feature>
<dbReference type="GO" id="GO:0005524">
    <property type="term" value="F:ATP binding"/>
    <property type="evidence" value="ECO:0007669"/>
    <property type="project" value="UniProtKB-KW"/>
</dbReference>
<feature type="region of interest" description="Disordered" evidence="3">
    <location>
        <begin position="1330"/>
        <end position="1510"/>
    </location>
</feature>
<dbReference type="PANTHER" id="PTHR22683">
    <property type="entry name" value="SPORULATION PROTEIN RELATED"/>
    <property type="match status" value="1"/>
</dbReference>
<name>A0A482T496_HALHI</name>
<reference evidence="5 6" key="1">
    <citation type="submission" date="2018-12" db="EMBL/GenBank/DDBJ databases">
        <title>Draft genome sequence of Haloarcula hispinica strain 18.1, an halophilic archaeon isolated from Chott El Jerid of Southern Tunisia.</title>
        <authorList>
            <person name="Najjari A."/>
            <person name="Ben Dhia O."/>
            <person name="Ferjani R."/>
            <person name="Mahjoubi M."/>
            <person name="Sghaier H."/>
            <person name="Elshahed M."/>
            <person name="Ouzari H.I."/>
            <person name="Cherid A."/>
            <person name="Youssef N."/>
        </authorList>
    </citation>
    <scope>NUCLEOTIDE SEQUENCE [LARGE SCALE GENOMIC DNA]</scope>
    <source>
        <strain evidence="5 6">18.1</strain>
    </source>
</reference>
<dbReference type="Gene3D" id="3.40.50.300">
    <property type="entry name" value="P-loop containing nucleotide triphosphate hydrolases"/>
    <property type="match status" value="1"/>
</dbReference>
<dbReference type="RefSeq" id="WP_129755298.1">
    <property type="nucleotide sequence ID" value="NZ_JAFKAA010000002.1"/>
</dbReference>
<dbReference type="EMBL" id="RZIG01000002">
    <property type="protein sequence ID" value="RYJ09720.1"/>
    <property type="molecule type" value="Genomic_DNA"/>
</dbReference>
<evidence type="ECO:0000256" key="2">
    <source>
        <dbReference type="ARBA" id="ARBA00022840"/>
    </source>
</evidence>
<feature type="domain" description="FtsK" evidence="4">
    <location>
        <begin position="1635"/>
        <end position="1840"/>
    </location>
</feature>
<evidence type="ECO:0000313" key="5">
    <source>
        <dbReference type="EMBL" id="RYJ09720.1"/>
    </source>
</evidence>
<feature type="compositionally biased region" description="Low complexity" evidence="3">
    <location>
        <begin position="1486"/>
        <end position="1500"/>
    </location>
</feature>
<feature type="compositionally biased region" description="Polar residues" evidence="3">
    <location>
        <begin position="1416"/>
        <end position="1428"/>
    </location>
</feature>
<feature type="region of interest" description="Disordered" evidence="3">
    <location>
        <begin position="252"/>
        <end position="275"/>
    </location>
</feature>
<dbReference type="PANTHER" id="PTHR22683:SF1">
    <property type="entry name" value="TYPE VII SECRETION SYSTEM PROTEIN ESSC"/>
    <property type="match status" value="1"/>
</dbReference>
<feature type="compositionally biased region" description="Low complexity" evidence="3">
    <location>
        <begin position="1344"/>
        <end position="1364"/>
    </location>
</feature>
<dbReference type="SUPFAM" id="SSF52540">
    <property type="entry name" value="P-loop containing nucleoside triphosphate hydrolases"/>
    <property type="match status" value="1"/>
</dbReference>
<evidence type="ECO:0000256" key="3">
    <source>
        <dbReference type="SAM" id="MobiDB-lite"/>
    </source>
</evidence>
<evidence type="ECO:0000259" key="4">
    <source>
        <dbReference type="PROSITE" id="PS50901"/>
    </source>
</evidence>